<evidence type="ECO:0000313" key="3">
    <source>
        <dbReference type="EMBL" id="SEM20802.1"/>
    </source>
</evidence>
<proteinExistence type="predicted"/>
<dbReference type="Proteomes" id="UP000182719">
    <property type="component" value="Unassembled WGS sequence"/>
</dbReference>
<evidence type="ECO:0000256" key="1">
    <source>
        <dbReference type="SAM" id="Phobius"/>
    </source>
</evidence>
<dbReference type="AlphaFoldDB" id="A0A1H7WGS6"/>
<feature type="transmembrane region" description="Helical" evidence="1">
    <location>
        <begin position="89"/>
        <end position="111"/>
    </location>
</feature>
<evidence type="ECO:0000313" key="4">
    <source>
        <dbReference type="Proteomes" id="UP000182719"/>
    </source>
</evidence>
<dbReference type="InterPro" id="IPR041916">
    <property type="entry name" value="Anti_sigma_zinc_sf"/>
</dbReference>
<dbReference type="RefSeq" id="WP_075008683.1">
    <property type="nucleotide sequence ID" value="NZ_FOAP01000013.1"/>
</dbReference>
<keyword evidence="1" id="KW-0812">Transmembrane</keyword>
<dbReference type="InterPro" id="IPR027383">
    <property type="entry name" value="Znf_put"/>
</dbReference>
<feature type="domain" description="Putative zinc-finger" evidence="2">
    <location>
        <begin position="9"/>
        <end position="36"/>
    </location>
</feature>
<sequence>MSPRCPEQDLDALLAGELSPAEAGRVRAHAEACAACTQALAWLKLERGWMAQRARRMPARPALNFEALQARLEAAPARPPAPRTSPQWVGFWAATGKMALGAAAAVAFLVINMTQMPPAASIEESWTQDALASGLLACEDTSSQEVAAMEARFGACLIASPVLTSH</sequence>
<keyword evidence="1" id="KW-1133">Transmembrane helix</keyword>
<protein>
    <submittedName>
        <fullName evidence="3">Putative zinc-finger</fullName>
    </submittedName>
</protein>
<organism evidence="3 4">
    <name type="scientific">Stigmatella aurantiaca</name>
    <dbReference type="NCBI Taxonomy" id="41"/>
    <lineage>
        <taxon>Bacteria</taxon>
        <taxon>Pseudomonadati</taxon>
        <taxon>Myxococcota</taxon>
        <taxon>Myxococcia</taxon>
        <taxon>Myxococcales</taxon>
        <taxon>Cystobacterineae</taxon>
        <taxon>Archangiaceae</taxon>
        <taxon>Stigmatella</taxon>
    </lineage>
</organism>
<keyword evidence="3" id="KW-0863">Zinc-finger</keyword>
<gene>
    <name evidence="3" type="ORF">SAMN05444354_11311</name>
</gene>
<keyword evidence="4" id="KW-1185">Reference proteome</keyword>
<keyword evidence="1" id="KW-0472">Membrane</keyword>
<accession>A0A1H7WGS6</accession>
<keyword evidence="3" id="KW-0862">Zinc</keyword>
<name>A0A1H7WGS6_STIAU</name>
<dbReference type="Pfam" id="PF13490">
    <property type="entry name" value="zf-HC2"/>
    <property type="match status" value="1"/>
</dbReference>
<reference evidence="4" key="1">
    <citation type="submission" date="2016-10" db="EMBL/GenBank/DDBJ databases">
        <authorList>
            <person name="Varghese N."/>
            <person name="Submissions S."/>
        </authorList>
    </citation>
    <scope>NUCLEOTIDE SEQUENCE [LARGE SCALE GENOMIC DNA]</scope>
    <source>
        <strain evidence="4">DSM 17044</strain>
    </source>
</reference>
<evidence type="ECO:0000259" key="2">
    <source>
        <dbReference type="Pfam" id="PF13490"/>
    </source>
</evidence>
<dbReference type="OrthoDB" id="5524200at2"/>
<dbReference type="GO" id="GO:0008270">
    <property type="term" value="F:zinc ion binding"/>
    <property type="evidence" value="ECO:0007669"/>
    <property type="project" value="UniProtKB-KW"/>
</dbReference>
<dbReference type="Gene3D" id="1.10.10.1320">
    <property type="entry name" value="Anti-sigma factor, zinc-finger domain"/>
    <property type="match status" value="1"/>
</dbReference>
<keyword evidence="3" id="KW-0479">Metal-binding</keyword>
<dbReference type="EMBL" id="FOAP01000013">
    <property type="protein sequence ID" value="SEM20802.1"/>
    <property type="molecule type" value="Genomic_DNA"/>
</dbReference>